<reference evidence="1 2" key="1">
    <citation type="submission" date="2018-09" db="EMBL/GenBank/DDBJ databases">
        <title>Bacillus saliacetes sp. nov., isolated from Thai shrimp paste (Ka-pi).</title>
        <authorList>
            <person name="Daroonpunt R."/>
            <person name="Tanasupawat S."/>
            <person name="Yiamsombut S."/>
        </authorList>
    </citation>
    <scope>NUCLEOTIDE SEQUENCE [LARGE SCALE GENOMIC DNA]</scope>
    <source>
        <strain evidence="1 2">SKP7-4</strain>
    </source>
</reference>
<dbReference type="EMBL" id="QXIR01000019">
    <property type="protein sequence ID" value="RIW32019.1"/>
    <property type="molecule type" value="Genomic_DNA"/>
</dbReference>
<evidence type="ECO:0000313" key="2">
    <source>
        <dbReference type="Proteomes" id="UP000265801"/>
    </source>
</evidence>
<organism evidence="1 2">
    <name type="scientific">Bacillus salacetis</name>
    <dbReference type="NCBI Taxonomy" id="2315464"/>
    <lineage>
        <taxon>Bacteria</taxon>
        <taxon>Bacillati</taxon>
        <taxon>Bacillota</taxon>
        <taxon>Bacilli</taxon>
        <taxon>Bacillales</taxon>
        <taxon>Bacillaceae</taxon>
        <taxon>Bacillus</taxon>
    </lineage>
</organism>
<comment type="caution">
    <text evidence="1">The sequence shown here is derived from an EMBL/GenBank/DDBJ whole genome shotgun (WGS) entry which is preliminary data.</text>
</comment>
<sequence length="80" mass="8907">MLKKLFKKVFAKWEMVYSTQDVGEYSTVKGKLENQGIPYKTKSISSGGGQGGGYGFASTYQLFVPKESVRRASEAIHHSR</sequence>
<dbReference type="AlphaFoldDB" id="A0A3A1QV18"/>
<keyword evidence="2" id="KW-1185">Reference proteome</keyword>
<protein>
    <recommendedName>
        <fullName evidence="3">DUF2007 domain-containing protein</fullName>
    </recommendedName>
</protein>
<proteinExistence type="predicted"/>
<evidence type="ECO:0008006" key="3">
    <source>
        <dbReference type="Google" id="ProtNLM"/>
    </source>
</evidence>
<gene>
    <name evidence="1" type="ORF">D3H55_14160</name>
</gene>
<dbReference type="Proteomes" id="UP000265801">
    <property type="component" value="Unassembled WGS sequence"/>
</dbReference>
<evidence type="ECO:0000313" key="1">
    <source>
        <dbReference type="EMBL" id="RIW32019.1"/>
    </source>
</evidence>
<accession>A0A3A1QV18</accession>
<dbReference type="RefSeq" id="WP_119547735.1">
    <property type="nucleotide sequence ID" value="NZ_QXIR01000019.1"/>
</dbReference>
<name>A0A3A1QV18_9BACI</name>
<dbReference type="OrthoDB" id="2917031at2"/>